<keyword evidence="2" id="KW-1185">Reference proteome</keyword>
<gene>
    <name evidence="1" type="ORF">T03_13786</name>
</gene>
<dbReference type="AlphaFoldDB" id="A0A0V0YXC4"/>
<reference evidence="1 2" key="1">
    <citation type="submission" date="2015-01" db="EMBL/GenBank/DDBJ databases">
        <title>Evolution of Trichinella species and genotypes.</title>
        <authorList>
            <person name="Korhonen P.K."/>
            <person name="Edoardo P."/>
            <person name="Giuseppe L.R."/>
            <person name="Gasser R.B."/>
        </authorList>
    </citation>
    <scope>NUCLEOTIDE SEQUENCE [LARGE SCALE GENOMIC DNA]</scope>
    <source>
        <strain evidence="1">ISS120</strain>
    </source>
</reference>
<evidence type="ECO:0000313" key="2">
    <source>
        <dbReference type="Proteomes" id="UP000054653"/>
    </source>
</evidence>
<sequence length="38" mass="4786">MFQEFLFGLQNIVKLKYTLLDCWVRKILYMMVSKYFQF</sequence>
<dbReference type="EMBL" id="JYDI01005416">
    <property type="protein sequence ID" value="KRY04776.1"/>
    <property type="molecule type" value="Genomic_DNA"/>
</dbReference>
<name>A0A0V0YXC4_TRIBR</name>
<comment type="caution">
    <text evidence="1">The sequence shown here is derived from an EMBL/GenBank/DDBJ whole genome shotgun (WGS) entry which is preliminary data.</text>
</comment>
<dbReference type="Proteomes" id="UP000054653">
    <property type="component" value="Unassembled WGS sequence"/>
</dbReference>
<evidence type="ECO:0000313" key="1">
    <source>
        <dbReference type="EMBL" id="KRY04776.1"/>
    </source>
</evidence>
<accession>A0A0V0YXC4</accession>
<proteinExistence type="predicted"/>
<organism evidence="1 2">
    <name type="scientific">Trichinella britovi</name>
    <name type="common">Parasitic roundworm</name>
    <dbReference type="NCBI Taxonomy" id="45882"/>
    <lineage>
        <taxon>Eukaryota</taxon>
        <taxon>Metazoa</taxon>
        <taxon>Ecdysozoa</taxon>
        <taxon>Nematoda</taxon>
        <taxon>Enoplea</taxon>
        <taxon>Dorylaimia</taxon>
        <taxon>Trichinellida</taxon>
        <taxon>Trichinellidae</taxon>
        <taxon>Trichinella</taxon>
    </lineage>
</organism>
<protein>
    <submittedName>
        <fullName evidence="1">Uncharacterized protein</fullName>
    </submittedName>
</protein>